<evidence type="ECO:0000256" key="1">
    <source>
        <dbReference type="SAM" id="Phobius"/>
    </source>
</evidence>
<feature type="transmembrane region" description="Helical" evidence="1">
    <location>
        <begin position="106"/>
        <end position="127"/>
    </location>
</feature>
<keyword evidence="1" id="KW-1133">Transmembrane helix</keyword>
<evidence type="ECO:0000313" key="2">
    <source>
        <dbReference type="EMBL" id="GAA1838900.1"/>
    </source>
</evidence>
<accession>A0ABN2MUJ3</accession>
<organism evidence="2 3">
    <name type="scientific">Pseudonocardia ailaonensis</name>
    <dbReference type="NCBI Taxonomy" id="367279"/>
    <lineage>
        <taxon>Bacteria</taxon>
        <taxon>Bacillati</taxon>
        <taxon>Actinomycetota</taxon>
        <taxon>Actinomycetes</taxon>
        <taxon>Pseudonocardiales</taxon>
        <taxon>Pseudonocardiaceae</taxon>
        <taxon>Pseudonocardia</taxon>
    </lineage>
</organism>
<dbReference type="RefSeq" id="WP_344414344.1">
    <property type="nucleotide sequence ID" value="NZ_BAAAQK010000005.1"/>
</dbReference>
<reference evidence="2 3" key="1">
    <citation type="journal article" date="2019" name="Int. J. Syst. Evol. Microbiol.">
        <title>The Global Catalogue of Microorganisms (GCM) 10K type strain sequencing project: providing services to taxonomists for standard genome sequencing and annotation.</title>
        <authorList>
            <consortium name="The Broad Institute Genomics Platform"/>
            <consortium name="The Broad Institute Genome Sequencing Center for Infectious Disease"/>
            <person name="Wu L."/>
            <person name="Ma J."/>
        </authorList>
    </citation>
    <scope>NUCLEOTIDE SEQUENCE [LARGE SCALE GENOMIC DNA]</scope>
    <source>
        <strain evidence="2 3">JCM 16009</strain>
    </source>
</reference>
<protein>
    <recommendedName>
        <fullName evidence="4">DUF3618 domain-containing protein</fullName>
    </recommendedName>
</protein>
<dbReference type="Proteomes" id="UP001500449">
    <property type="component" value="Unassembled WGS sequence"/>
</dbReference>
<keyword evidence="1" id="KW-0472">Membrane</keyword>
<evidence type="ECO:0000313" key="3">
    <source>
        <dbReference type="Proteomes" id="UP001500449"/>
    </source>
</evidence>
<keyword evidence="1" id="KW-0812">Transmembrane</keyword>
<comment type="caution">
    <text evidence="2">The sequence shown here is derived from an EMBL/GenBank/DDBJ whole genome shotgun (WGS) entry which is preliminary data.</text>
</comment>
<name>A0ABN2MUJ3_9PSEU</name>
<proteinExistence type="predicted"/>
<keyword evidence="3" id="KW-1185">Reference proteome</keyword>
<evidence type="ECO:0008006" key="4">
    <source>
        <dbReference type="Google" id="ProtNLM"/>
    </source>
</evidence>
<sequence>MNPSHRGGVLPGGSVRLDPGLSVRGVAGGGRGAVQWGVDSERPVVDGTRISSRELRARALAEAGVLRGGHEAEVATARAELVDSLAALDRGLARLRAEVGAKVKRVGIIAGGVVAGSAALAGAAALVRVRAGKRAAG</sequence>
<gene>
    <name evidence="2" type="ORF">GCM10009836_17410</name>
</gene>
<dbReference type="EMBL" id="BAAAQK010000005">
    <property type="protein sequence ID" value="GAA1838900.1"/>
    <property type="molecule type" value="Genomic_DNA"/>
</dbReference>